<keyword evidence="8 15" id="KW-0479">Metal-binding</keyword>
<evidence type="ECO:0000256" key="3">
    <source>
        <dbReference type="ARBA" id="ARBA00009562"/>
    </source>
</evidence>
<dbReference type="InterPro" id="IPR019999">
    <property type="entry name" value="Anth_synth_I-like"/>
</dbReference>
<keyword evidence="9 15" id="KW-0822">Tryptophan biosynthesis</keyword>
<evidence type="ECO:0000256" key="8">
    <source>
        <dbReference type="ARBA" id="ARBA00022723"/>
    </source>
</evidence>
<keyword evidence="12 15" id="KW-0456">Lyase</keyword>
<evidence type="ECO:0000259" key="16">
    <source>
        <dbReference type="Pfam" id="PF00425"/>
    </source>
</evidence>
<evidence type="ECO:0000256" key="1">
    <source>
        <dbReference type="ARBA" id="ARBA00001946"/>
    </source>
</evidence>
<evidence type="ECO:0000256" key="9">
    <source>
        <dbReference type="ARBA" id="ARBA00022822"/>
    </source>
</evidence>
<dbReference type="GO" id="GO:0000162">
    <property type="term" value="P:L-tryptophan biosynthetic process"/>
    <property type="evidence" value="ECO:0007669"/>
    <property type="project" value="UniProtKB-UniPathway"/>
</dbReference>
<comment type="subunit">
    <text evidence="4 15">Heterotetramer consisting of two non-identical subunits: a beta subunit (TrpG) and a large alpha subunit (TrpE).</text>
</comment>
<proteinExistence type="inferred from homology"/>
<evidence type="ECO:0000256" key="13">
    <source>
        <dbReference type="ARBA" id="ARBA00025634"/>
    </source>
</evidence>
<evidence type="ECO:0000256" key="4">
    <source>
        <dbReference type="ARBA" id="ARBA00011575"/>
    </source>
</evidence>
<keyword evidence="11 15" id="KW-0057">Aromatic amino acid biosynthesis</keyword>
<evidence type="ECO:0000313" key="19">
    <source>
        <dbReference type="Proteomes" id="UP000001302"/>
    </source>
</evidence>
<dbReference type="InterPro" id="IPR015890">
    <property type="entry name" value="Chorismate_C"/>
</dbReference>
<dbReference type="eggNOG" id="COG0147">
    <property type="taxonomic scope" value="Bacteria"/>
</dbReference>
<sequence length="508" mass="55467">MTTDGYLTPAPAFEAFARIYERGEAQLVWRRVVGDLDTPVSAYLKLAGHRKNAFLLESVEGGDTLGRYSTIGLKPDLIWRAHGDKPEINRTPHIDPNAFHPDEGGTIASLTRVLDDSRIAIDPDIQAQLPPMAAGMFGYFGYDFVRLAEHLPHRPPSPYTVPDGLFVRPTILAIFDNVTRDVTVITQVRADPQISAKAAYGRAAERLADAIADLNRPVPAEVPGPTAPVEFEAHIPPEAYREMVLKAKDYIAAGDVFQVVLAQRFSTPYDGDPFSVYRTLRRINPSPFLFYLNFEGLTLLGASPEILVRVRQGQVTIRPIAGTRPRGATPEEDLALEAELLADPKERAEHLMLLDLGRNDVGRSSEFGTVTPTETFFIERYSHVMHIVSNVTGTLRPDLRPLDALAHGFPAGTLTGAPKVRAMEIIDELEPEGRGPYGGCIGYFGADGGFDTCIGLRMAIHTGGRLHVTAGAGIVADSRPESEQAECEVKARAILTATKMAADRKGRN</sequence>
<comment type="function">
    <text evidence="13 15">Part of a heterotetrameric complex that catalyzes the two-step biosynthesis of anthranilate, an intermediate in the biosynthesis of L-tryptophan. In the first step, the glutamine-binding beta subunit (TrpG) of anthranilate synthase (AS) provides the glutamine amidotransferase activity which generates ammonia as a substrate that, along with chorismate, is used in the second step, catalyzed by the large alpha subunit of AS (TrpE) to produce anthranilate. In the absence of TrpG, TrpE can synthesize anthranilate directly from chorismate and high concentrations of ammonia.</text>
</comment>
<dbReference type="InterPro" id="IPR005256">
    <property type="entry name" value="Anth_synth_I_PabB"/>
</dbReference>
<comment type="similarity">
    <text evidence="3 15">Belongs to the anthranilate synthase component I family.</text>
</comment>
<dbReference type="PANTHER" id="PTHR11236">
    <property type="entry name" value="AMINOBENZOATE/ANTHRANILATE SYNTHASE"/>
    <property type="match status" value="1"/>
</dbReference>
<dbReference type="InterPro" id="IPR006805">
    <property type="entry name" value="Anth_synth_I_N"/>
</dbReference>
<evidence type="ECO:0000313" key="18">
    <source>
        <dbReference type="EMBL" id="ADM10684.1"/>
    </source>
</evidence>
<keyword evidence="7 15" id="KW-0028">Amino-acid biosynthesis</keyword>
<evidence type="ECO:0000256" key="15">
    <source>
        <dbReference type="RuleBase" id="RU364045"/>
    </source>
</evidence>
<reference evidence="18 19" key="2">
    <citation type="journal article" date="2011" name="J. Bacteriol.">
        <title>Complete genome sequence of strain HTCC2503T of Parvularcula bermudensis, the type species of the order "Parvularculales" in the class Alphaproteobacteria.</title>
        <authorList>
            <person name="Oh H.M."/>
            <person name="Kang I."/>
            <person name="Vergin K.L."/>
            <person name="Kang D."/>
            <person name="Rhee K.H."/>
            <person name="Giovannoni S.J."/>
            <person name="Cho J.C."/>
        </authorList>
    </citation>
    <scope>NUCLEOTIDE SEQUENCE [LARGE SCALE GENOMIC DNA]</scope>
    <source>
        <strain evidence="19">ATCC BAA-594 / HTCC2503 / KCTC 12087</strain>
    </source>
</reference>
<dbReference type="EC" id="4.1.3.27" evidence="5 15"/>
<dbReference type="HOGENOM" id="CLU_006493_9_3_5"/>
<evidence type="ECO:0000256" key="5">
    <source>
        <dbReference type="ARBA" id="ARBA00012266"/>
    </source>
</evidence>
<dbReference type="PANTHER" id="PTHR11236:SF48">
    <property type="entry name" value="ISOCHORISMATE SYNTHASE MENF"/>
    <property type="match status" value="1"/>
</dbReference>
<feature type="domain" description="Chorismate-utilising enzyme C-terminal" evidence="16">
    <location>
        <begin position="238"/>
        <end position="490"/>
    </location>
</feature>
<dbReference type="RefSeq" id="WP_013301658.1">
    <property type="nucleotide sequence ID" value="NC_014414.1"/>
</dbReference>
<dbReference type="PRINTS" id="PR00095">
    <property type="entry name" value="ANTSNTHASEI"/>
</dbReference>
<organism evidence="18 19">
    <name type="scientific">Parvularcula bermudensis (strain ATCC BAA-594 / HTCC2503 / KCTC 12087)</name>
    <dbReference type="NCBI Taxonomy" id="314260"/>
    <lineage>
        <taxon>Bacteria</taxon>
        <taxon>Pseudomonadati</taxon>
        <taxon>Pseudomonadota</taxon>
        <taxon>Alphaproteobacteria</taxon>
        <taxon>Parvularculales</taxon>
        <taxon>Parvularculaceae</taxon>
        <taxon>Parvularcula</taxon>
    </lineage>
</organism>
<keyword evidence="10 15" id="KW-0460">Magnesium</keyword>
<name>E0TGS5_PARBH</name>
<protein>
    <recommendedName>
        <fullName evidence="6 15">Anthranilate synthase component 1</fullName>
        <ecNumber evidence="5 15">4.1.3.27</ecNumber>
    </recommendedName>
</protein>
<accession>E0TGS5</accession>
<keyword evidence="19" id="KW-1185">Reference proteome</keyword>
<evidence type="ECO:0000256" key="2">
    <source>
        <dbReference type="ARBA" id="ARBA00004873"/>
    </source>
</evidence>
<evidence type="ECO:0000256" key="6">
    <source>
        <dbReference type="ARBA" id="ARBA00020653"/>
    </source>
</evidence>
<evidence type="ECO:0000256" key="14">
    <source>
        <dbReference type="ARBA" id="ARBA00047683"/>
    </source>
</evidence>
<dbReference type="InterPro" id="IPR005801">
    <property type="entry name" value="ADC_synthase"/>
</dbReference>
<dbReference type="AlphaFoldDB" id="E0TGS5"/>
<evidence type="ECO:0000256" key="11">
    <source>
        <dbReference type="ARBA" id="ARBA00023141"/>
    </source>
</evidence>
<reference evidence="19" key="1">
    <citation type="submission" date="2010-08" db="EMBL/GenBank/DDBJ databases">
        <title>Genome sequence of Parvularcula bermudensis HTCC2503.</title>
        <authorList>
            <person name="Kang D.-M."/>
            <person name="Oh H.-M."/>
            <person name="Cho J.-C."/>
        </authorList>
    </citation>
    <scope>NUCLEOTIDE SEQUENCE [LARGE SCALE GENOMIC DNA]</scope>
    <source>
        <strain evidence="19">ATCC BAA-594 / HTCC2503 / KCTC 12087</strain>
    </source>
</reference>
<dbReference type="Pfam" id="PF04715">
    <property type="entry name" value="Anth_synt_I_N"/>
    <property type="match status" value="1"/>
</dbReference>
<dbReference type="UniPathway" id="UPA00035">
    <property type="reaction ID" value="UER00040"/>
</dbReference>
<gene>
    <name evidence="15" type="primary">trpE</name>
    <name evidence="18" type="ordered locus">PB2503_13234</name>
</gene>
<comment type="catalytic activity">
    <reaction evidence="14 15">
        <text>chorismate + L-glutamine = anthranilate + pyruvate + L-glutamate + H(+)</text>
        <dbReference type="Rhea" id="RHEA:21732"/>
        <dbReference type="ChEBI" id="CHEBI:15361"/>
        <dbReference type="ChEBI" id="CHEBI:15378"/>
        <dbReference type="ChEBI" id="CHEBI:16567"/>
        <dbReference type="ChEBI" id="CHEBI:29748"/>
        <dbReference type="ChEBI" id="CHEBI:29985"/>
        <dbReference type="ChEBI" id="CHEBI:58359"/>
        <dbReference type="EC" id="4.1.3.27"/>
    </reaction>
</comment>
<dbReference type="GO" id="GO:0046872">
    <property type="term" value="F:metal ion binding"/>
    <property type="evidence" value="ECO:0007669"/>
    <property type="project" value="UniProtKB-KW"/>
</dbReference>
<comment type="cofactor">
    <cofactor evidence="1 15">
        <name>Mg(2+)</name>
        <dbReference type="ChEBI" id="CHEBI:18420"/>
    </cofactor>
</comment>
<feature type="domain" description="Anthranilate synthase component I N-terminal" evidence="17">
    <location>
        <begin position="35"/>
        <end position="184"/>
    </location>
</feature>
<comment type="pathway">
    <text evidence="2 15">Amino-acid biosynthesis; L-tryptophan biosynthesis; L-tryptophan from chorismate: step 1/5.</text>
</comment>
<dbReference type="EMBL" id="CP002156">
    <property type="protein sequence ID" value="ADM10684.1"/>
    <property type="molecule type" value="Genomic_DNA"/>
</dbReference>
<dbReference type="GO" id="GO:0004049">
    <property type="term" value="F:anthranilate synthase activity"/>
    <property type="evidence" value="ECO:0007669"/>
    <property type="project" value="UniProtKB-EC"/>
</dbReference>
<dbReference type="STRING" id="314260.PB2503_13234"/>
<evidence type="ECO:0000256" key="12">
    <source>
        <dbReference type="ARBA" id="ARBA00023239"/>
    </source>
</evidence>
<dbReference type="NCBIfam" id="TIGR00564">
    <property type="entry name" value="trpE_most"/>
    <property type="match status" value="1"/>
</dbReference>
<evidence type="ECO:0000259" key="17">
    <source>
        <dbReference type="Pfam" id="PF04715"/>
    </source>
</evidence>
<evidence type="ECO:0000256" key="10">
    <source>
        <dbReference type="ARBA" id="ARBA00022842"/>
    </source>
</evidence>
<evidence type="ECO:0000256" key="7">
    <source>
        <dbReference type="ARBA" id="ARBA00022605"/>
    </source>
</evidence>
<dbReference type="Pfam" id="PF00425">
    <property type="entry name" value="Chorismate_bind"/>
    <property type="match status" value="1"/>
</dbReference>
<dbReference type="KEGG" id="pbr:PB2503_13234"/>
<dbReference type="Proteomes" id="UP000001302">
    <property type="component" value="Chromosome"/>
</dbReference>
<dbReference type="OrthoDB" id="9803598at2"/>
<dbReference type="Gene3D" id="3.60.120.10">
    <property type="entry name" value="Anthranilate synthase"/>
    <property type="match status" value="1"/>
</dbReference>
<dbReference type="SUPFAM" id="SSF56322">
    <property type="entry name" value="ADC synthase"/>
    <property type="match status" value="1"/>
</dbReference>